<comment type="caution">
    <text evidence="9">The sequence shown here is derived from an EMBL/GenBank/DDBJ whole genome shotgun (WGS) entry which is preliminary data.</text>
</comment>
<keyword evidence="2" id="KW-0813">Transport</keyword>
<dbReference type="InterPro" id="IPR038729">
    <property type="entry name" value="Rad50/SbcC_AAA"/>
</dbReference>
<evidence type="ECO:0000313" key="10">
    <source>
        <dbReference type="Proteomes" id="UP001500571"/>
    </source>
</evidence>
<dbReference type="InterPro" id="IPR051535">
    <property type="entry name" value="Siderophore_ABC-ATPase"/>
</dbReference>
<gene>
    <name evidence="9" type="ORF">GCM10009798_18600</name>
</gene>
<dbReference type="EMBL" id="BAAAPB010000002">
    <property type="protein sequence ID" value="GAA1959327.1"/>
    <property type="molecule type" value="Genomic_DNA"/>
</dbReference>
<evidence type="ECO:0000256" key="3">
    <source>
        <dbReference type="ARBA" id="ARBA00022475"/>
    </source>
</evidence>
<proteinExistence type="predicted"/>
<keyword evidence="7" id="KW-0472">Membrane</keyword>
<protein>
    <submittedName>
        <fullName evidence="9">AAA family ATPase</fullName>
    </submittedName>
</protein>
<evidence type="ECO:0000256" key="2">
    <source>
        <dbReference type="ARBA" id="ARBA00022448"/>
    </source>
</evidence>
<evidence type="ECO:0000313" key="9">
    <source>
        <dbReference type="EMBL" id="GAA1959327.1"/>
    </source>
</evidence>
<evidence type="ECO:0000259" key="8">
    <source>
        <dbReference type="SMART" id="SM00382"/>
    </source>
</evidence>
<keyword evidence="3" id="KW-1003">Cell membrane</keyword>
<accession>A0ABN2QWD3</accession>
<dbReference type="Pfam" id="PF13476">
    <property type="entry name" value="AAA_23"/>
    <property type="match status" value="1"/>
</dbReference>
<evidence type="ECO:0000256" key="4">
    <source>
        <dbReference type="ARBA" id="ARBA00022496"/>
    </source>
</evidence>
<sequence>MRALILGLVDFDQPPVVRVAARADHGLPPTAWPRTIPAVEQILGEGLSLPKGVTFLVGENGSGKSTIVEAVAMAFGLNREGGTAQSRHSTRESESPLVGALRLQRGLGSSRWGFFLRAETMHGWYTYLEQNPPPDSSRLRDPVFHEMSHGESFLAVLRRRFDSPGFYCLDEPEAALSFSSTLGLIAALHDVVATGGQVLCATHSPVLAAMPGATILEVGPWGLRRATWDELDLVGHWRAYLAEPHRYLRHVIDEDVSRG</sequence>
<dbReference type="Gene3D" id="3.40.50.300">
    <property type="entry name" value="P-loop containing nucleotide triphosphate hydrolases"/>
    <property type="match status" value="2"/>
</dbReference>
<evidence type="ECO:0000256" key="5">
    <source>
        <dbReference type="ARBA" id="ARBA00023004"/>
    </source>
</evidence>
<keyword evidence="10" id="KW-1185">Reference proteome</keyword>
<dbReference type="InterPro" id="IPR003593">
    <property type="entry name" value="AAA+_ATPase"/>
</dbReference>
<feature type="domain" description="AAA+ ATPase" evidence="8">
    <location>
        <begin position="50"/>
        <end position="223"/>
    </location>
</feature>
<name>A0ABN2QWD3_9ACTN</name>
<dbReference type="Proteomes" id="UP001500571">
    <property type="component" value="Unassembled WGS sequence"/>
</dbReference>
<organism evidence="9 10">
    <name type="scientific">Nocardioides panacihumi</name>
    <dbReference type="NCBI Taxonomy" id="400774"/>
    <lineage>
        <taxon>Bacteria</taxon>
        <taxon>Bacillati</taxon>
        <taxon>Actinomycetota</taxon>
        <taxon>Actinomycetes</taxon>
        <taxon>Propionibacteriales</taxon>
        <taxon>Nocardioidaceae</taxon>
        <taxon>Nocardioides</taxon>
    </lineage>
</organism>
<evidence type="ECO:0000256" key="1">
    <source>
        <dbReference type="ARBA" id="ARBA00004202"/>
    </source>
</evidence>
<evidence type="ECO:0000256" key="7">
    <source>
        <dbReference type="ARBA" id="ARBA00023136"/>
    </source>
</evidence>
<reference evidence="9 10" key="1">
    <citation type="journal article" date="2019" name="Int. J. Syst. Evol. Microbiol.">
        <title>The Global Catalogue of Microorganisms (GCM) 10K type strain sequencing project: providing services to taxonomists for standard genome sequencing and annotation.</title>
        <authorList>
            <consortium name="The Broad Institute Genomics Platform"/>
            <consortium name="The Broad Institute Genome Sequencing Center for Infectious Disease"/>
            <person name="Wu L."/>
            <person name="Ma J."/>
        </authorList>
    </citation>
    <scope>NUCLEOTIDE SEQUENCE [LARGE SCALE GENOMIC DNA]</scope>
    <source>
        <strain evidence="9 10">JCM 15309</strain>
    </source>
</reference>
<dbReference type="InterPro" id="IPR027417">
    <property type="entry name" value="P-loop_NTPase"/>
</dbReference>
<keyword evidence="6" id="KW-0406">Ion transport</keyword>
<comment type="subcellular location">
    <subcellularLocation>
        <location evidence="1">Cell membrane</location>
        <topology evidence="1">Peripheral membrane protein</topology>
    </subcellularLocation>
</comment>
<evidence type="ECO:0000256" key="6">
    <source>
        <dbReference type="ARBA" id="ARBA00023065"/>
    </source>
</evidence>
<dbReference type="PANTHER" id="PTHR42771:SF2">
    <property type="entry name" value="IRON(3+)-HYDROXAMATE IMPORT ATP-BINDING PROTEIN FHUC"/>
    <property type="match status" value="1"/>
</dbReference>
<keyword evidence="5" id="KW-0408">Iron</keyword>
<dbReference type="SUPFAM" id="SSF52540">
    <property type="entry name" value="P-loop containing nucleoside triphosphate hydrolases"/>
    <property type="match status" value="1"/>
</dbReference>
<dbReference type="SMART" id="SM00382">
    <property type="entry name" value="AAA"/>
    <property type="match status" value="1"/>
</dbReference>
<keyword evidence="4" id="KW-0410">Iron transport</keyword>
<dbReference type="PANTHER" id="PTHR42771">
    <property type="entry name" value="IRON(3+)-HYDROXAMATE IMPORT ATP-BINDING PROTEIN FHUC"/>
    <property type="match status" value="1"/>
</dbReference>